<dbReference type="OrthoDB" id="2595549at2759"/>
<feature type="coiled-coil region" evidence="1">
    <location>
        <begin position="300"/>
        <end position="327"/>
    </location>
</feature>
<feature type="compositionally biased region" description="Low complexity" evidence="2">
    <location>
        <begin position="57"/>
        <end position="81"/>
    </location>
</feature>
<dbReference type="STRING" id="1151754.M9MC29"/>
<sequence>MTRSPAPASAGPPIRLRHPLPPPPHLSSRPRSKEARSSYASTSASASPELFSTSNATSPYYTSSHPSPASTSSGSSLRTPPDLLVNGSSVGHAVGKAVPAVNSWNGRALKPRQERKLNADEIRRRKRLLCDLPQLELLQLPSPPPSPKPAAAATKRPREDDRPVGRHGSWSPTTMTQLAAAYRSAARELKHAADARAASASASRPSYVAARPTEVSALQQLDAVLLFCHAFWLDDLASPRCVAKNWISLFGLLRYATNAHADLGNDVLLGVCRLVEAAVLRKLHRHDSTMLLRDIASADVDEIKAAVERQTADLERADRLAAQARNLLAVPNLAAYPELCKTALASTVPNTEVAARGVDPSTPAKCAFAWPLDCITPMPLIVAFGRAAVAEHAQTANSHYDPVKVPTT</sequence>
<dbReference type="AlphaFoldDB" id="M9MC29"/>
<proteinExistence type="predicted"/>
<keyword evidence="1" id="KW-0175">Coiled coil</keyword>
<evidence type="ECO:0000313" key="4">
    <source>
        <dbReference type="Proteomes" id="UP000011976"/>
    </source>
</evidence>
<feature type="compositionally biased region" description="Low complexity" evidence="2">
    <location>
        <begin position="37"/>
        <end position="47"/>
    </location>
</feature>
<gene>
    <name evidence="3" type="ORF">PANT_8c00107</name>
</gene>
<organism evidence="3 4">
    <name type="scientific">Pseudozyma antarctica (strain T-34)</name>
    <name type="common">Yeast</name>
    <name type="synonym">Candida antarctica</name>
    <dbReference type="NCBI Taxonomy" id="1151754"/>
    <lineage>
        <taxon>Eukaryota</taxon>
        <taxon>Fungi</taxon>
        <taxon>Dikarya</taxon>
        <taxon>Basidiomycota</taxon>
        <taxon>Ustilaginomycotina</taxon>
        <taxon>Ustilaginomycetes</taxon>
        <taxon>Ustilaginales</taxon>
        <taxon>Ustilaginaceae</taxon>
        <taxon>Moesziomyces</taxon>
    </lineage>
</organism>
<evidence type="ECO:0000313" key="3">
    <source>
        <dbReference type="EMBL" id="GAC73173.1"/>
    </source>
</evidence>
<dbReference type="EMBL" id="DF196774">
    <property type="protein sequence ID" value="GAC73173.1"/>
    <property type="molecule type" value="Genomic_DNA"/>
</dbReference>
<protein>
    <submittedName>
        <fullName evidence="3">Uncharacterized protein</fullName>
    </submittedName>
</protein>
<name>M9MC29_PSEA3</name>
<dbReference type="Proteomes" id="UP000011976">
    <property type="component" value="Unassembled WGS sequence"/>
</dbReference>
<feature type="region of interest" description="Disordered" evidence="2">
    <location>
        <begin position="1"/>
        <end position="88"/>
    </location>
</feature>
<reference evidence="4" key="1">
    <citation type="journal article" date="2013" name="Genome Announc.">
        <title>Genome sequence of the basidiomycetous yeast Pseudozyma antarctica T-34, a producer of the glycolipid biosurfactants mannosylerythritol lipids.</title>
        <authorList>
            <person name="Morita T."/>
            <person name="Koike H."/>
            <person name="Koyama Y."/>
            <person name="Hagiwara H."/>
            <person name="Ito E."/>
            <person name="Fukuoka T."/>
            <person name="Imura T."/>
            <person name="Machida M."/>
            <person name="Kitamoto D."/>
        </authorList>
    </citation>
    <scope>NUCLEOTIDE SEQUENCE [LARGE SCALE GENOMIC DNA]</scope>
    <source>
        <strain evidence="4">T-34</strain>
    </source>
</reference>
<evidence type="ECO:0000256" key="1">
    <source>
        <dbReference type="SAM" id="Coils"/>
    </source>
</evidence>
<accession>M9MC29</accession>
<evidence type="ECO:0000256" key="2">
    <source>
        <dbReference type="SAM" id="MobiDB-lite"/>
    </source>
</evidence>
<feature type="region of interest" description="Disordered" evidence="2">
    <location>
        <begin position="137"/>
        <end position="172"/>
    </location>
</feature>